<evidence type="ECO:0000313" key="3">
    <source>
        <dbReference type="Proteomes" id="UP000308197"/>
    </source>
</evidence>
<reference evidence="2 3" key="1">
    <citation type="journal article" date="2019" name="Nat. Ecol. Evol.">
        <title>Megaphylogeny resolves global patterns of mushroom evolution.</title>
        <authorList>
            <person name="Varga T."/>
            <person name="Krizsan K."/>
            <person name="Foldi C."/>
            <person name="Dima B."/>
            <person name="Sanchez-Garcia M."/>
            <person name="Sanchez-Ramirez S."/>
            <person name="Szollosi G.J."/>
            <person name="Szarkandi J.G."/>
            <person name="Papp V."/>
            <person name="Albert L."/>
            <person name="Andreopoulos W."/>
            <person name="Angelini C."/>
            <person name="Antonin V."/>
            <person name="Barry K.W."/>
            <person name="Bougher N.L."/>
            <person name="Buchanan P."/>
            <person name="Buyck B."/>
            <person name="Bense V."/>
            <person name="Catcheside P."/>
            <person name="Chovatia M."/>
            <person name="Cooper J."/>
            <person name="Damon W."/>
            <person name="Desjardin D."/>
            <person name="Finy P."/>
            <person name="Geml J."/>
            <person name="Haridas S."/>
            <person name="Hughes K."/>
            <person name="Justo A."/>
            <person name="Karasinski D."/>
            <person name="Kautmanova I."/>
            <person name="Kiss B."/>
            <person name="Kocsube S."/>
            <person name="Kotiranta H."/>
            <person name="LaButti K.M."/>
            <person name="Lechner B.E."/>
            <person name="Liimatainen K."/>
            <person name="Lipzen A."/>
            <person name="Lukacs Z."/>
            <person name="Mihaltcheva S."/>
            <person name="Morgado L.N."/>
            <person name="Niskanen T."/>
            <person name="Noordeloos M.E."/>
            <person name="Ohm R.A."/>
            <person name="Ortiz-Santana B."/>
            <person name="Ovrebo C."/>
            <person name="Racz N."/>
            <person name="Riley R."/>
            <person name="Savchenko A."/>
            <person name="Shiryaev A."/>
            <person name="Soop K."/>
            <person name="Spirin V."/>
            <person name="Szebenyi C."/>
            <person name="Tomsovsky M."/>
            <person name="Tulloss R.E."/>
            <person name="Uehling J."/>
            <person name="Grigoriev I.V."/>
            <person name="Vagvolgyi C."/>
            <person name="Papp T."/>
            <person name="Martin F.M."/>
            <person name="Miettinen O."/>
            <person name="Hibbett D.S."/>
            <person name="Nagy L.G."/>
        </authorList>
    </citation>
    <scope>NUCLEOTIDE SEQUENCE [LARGE SCALE GENOMIC DNA]</scope>
    <source>
        <strain evidence="2 3">HHB13444</strain>
    </source>
</reference>
<feature type="region of interest" description="Disordered" evidence="1">
    <location>
        <begin position="76"/>
        <end position="98"/>
    </location>
</feature>
<feature type="compositionally biased region" description="Polar residues" evidence="1">
    <location>
        <begin position="83"/>
        <end position="98"/>
    </location>
</feature>
<evidence type="ECO:0000313" key="2">
    <source>
        <dbReference type="EMBL" id="TFK87847.1"/>
    </source>
</evidence>
<keyword evidence="3" id="KW-1185">Reference proteome</keyword>
<gene>
    <name evidence="2" type="ORF">K466DRAFT_96110</name>
</gene>
<proteinExistence type="predicted"/>
<dbReference type="EMBL" id="ML211136">
    <property type="protein sequence ID" value="TFK87847.1"/>
    <property type="molecule type" value="Genomic_DNA"/>
</dbReference>
<dbReference type="InParanoid" id="A0A5C3PFP8"/>
<dbReference type="AlphaFoldDB" id="A0A5C3PFP8"/>
<sequence length="98" mass="10554">MHYSPDCEYADIIHSESLAESRFAQGMYPTLVVILCAVDKSLYEKSTDAEISIVFNGAPSNPRGTLSELVSSAADTDEEGTGCLSNQRISRATHQSAP</sequence>
<dbReference type="Proteomes" id="UP000308197">
    <property type="component" value="Unassembled WGS sequence"/>
</dbReference>
<accession>A0A5C3PFP8</accession>
<protein>
    <submittedName>
        <fullName evidence="2">Uncharacterized protein</fullName>
    </submittedName>
</protein>
<organism evidence="2 3">
    <name type="scientific">Polyporus arcularius HHB13444</name>
    <dbReference type="NCBI Taxonomy" id="1314778"/>
    <lineage>
        <taxon>Eukaryota</taxon>
        <taxon>Fungi</taxon>
        <taxon>Dikarya</taxon>
        <taxon>Basidiomycota</taxon>
        <taxon>Agaricomycotina</taxon>
        <taxon>Agaricomycetes</taxon>
        <taxon>Polyporales</taxon>
        <taxon>Polyporaceae</taxon>
        <taxon>Polyporus</taxon>
    </lineage>
</organism>
<evidence type="ECO:0000256" key="1">
    <source>
        <dbReference type="SAM" id="MobiDB-lite"/>
    </source>
</evidence>
<name>A0A5C3PFP8_9APHY</name>